<reference evidence="2" key="1">
    <citation type="journal article" date="2023" name="Science">
        <title>Genome structures resolve the early diversification of teleost fishes.</title>
        <authorList>
            <person name="Parey E."/>
            <person name="Louis A."/>
            <person name="Montfort J."/>
            <person name="Bouchez O."/>
            <person name="Roques C."/>
            <person name="Iampietro C."/>
            <person name="Lluch J."/>
            <person name="Castinel A."/>
            <person name="Donnadieu C."/>
            <person name="Desvignes T."/>
            <person name="Floi Bucao C."/>
            <person name="Jouanno E."/>
            <person name="Wen M."/>
            <person name="Mejri S."/>
            <person name="Dirks R."/>
            <person name="Jansen H."/>
            <person name="Henkel C."/>
            <person name="Chen W.J."/>
            <person name="Zahm M."/>
            <person name="Cabau C."/>
            <person name="Klopp C."/>
            <person name="Thompson A.W."/>
            <person name="Robinson-Rechavi M."/>
            <person name="Braasch I."/>
            <person name="Lecointre G."/>
            <person name="Bobe J."/>
            <person name="Postlethwait J.H."/>
            <person name="Berthelot C."/>
            <person name="Roest Crollius H."/>
            <person name="Guiguen Y."/>
        </authorList>
    </citation>
    <scope>NUCLEOTIDE SEQUENCE</scope>
    <source>
        <strain evidence="2">NC1722</strain>
    </source>
</reference>
<dbReference type="AlphaFoldDB" id="A0AAD7RPZ2"/>
<name>A0AAD7RPZ2_9TELE</name>
<feature type="region of interest" description="Disordered" evidence="1">
    <location>
        <begin position="46"/>
        <end position="118"/>
    </location>
</feature>
<evidence type="ECO:0000256" key="1">
    <source>
        <dbReference type="SAM" id="MobiDB-lite"/>
    </source>
</evidence>
<evidence type="ECO:0000313" key="3">
    <source>
        <dbReference type="Proteomes" id="UP001221898"/>
    </source>
</evidence>
<accession>A0AAD7RPZ2</accession>
<gene>
    <name evidence="2" type="ORF">AAFF_G00146930</name>
</gene>
<organism evidence="2 3">
    <name type="scientific">Aldrovandia affinis</name>
    <dbReference type="NCBI Taxonomy" id="143900"/>
    <lineage>
        <taxon>Eukaryota</taxon>
        <taxon>Metazoa</taxon>
        <taxon>Chordata</taxon>
        <taxon>Craniata</taxon>
        <taxon>Vertebrata</taxon>
        <taxon>Euteleostomi</taxon>
        <taxon>Actinopterygii</taxon>
        <taxon>Neopterygii</taxon>
        <taxon>Teleostei</taxon>
        <taxon>Notacanthiformes</taxon>
        <taxon>Halosauridae</taxon>
        <taxon>Aldrovandia</taxon>
    </lineage>
</organism>
<protein>
    <submittedName>
        <fullName evidence="2">Uncharacterized protein</fullName>
    </submittedName>
</protein>
<feature type="compositionally biased region" description="Basic residues" evidence="1">
    <location>
        <begin position="108"/>
        <end position="118"/>
    </location>
</feature>
<dbReference type="EMBL" id="JAINUG010000201">
    <property type="protein sequence ID" value="KAJ8388075.1"/>
    <property type="molecule type" value="Genomic_DNA"/>
</dbReference>
<dbReference type="Proteomes" id="UP001221898">
    <property type="component" value="Unassembled WGS sequence"/>
</dbReference>
<proteinExistence type="predicted"/>
<comment type="caution">
    <text evidence="2">The sequence shown here is derived from an EMBL/GenBank/DDBJ whole genome shotgun (WGS) entry which is preliminary data.</text>
</comment>
<sequence length="118" mass="12921">MRLSERRLFRGTGPQPRKFARGKTHIADVGTLAGNLRFPTELIQDQLTPSSPGRFFGSRGGPASEKVSLPRTNALSRPGEPVAGQGVTSRFSRPLANPDTSDHTMRVPSRRRSVTRLV</sequence>
<evidence type="ECO:0000313" key="2">
    <source>
        <dbReference type="EMBL" id="KAJ8388075.1"/>
    </source>
</evidence>
<keyword evidence="3" id="KW-1185">Reference proteome</keyword>